<dbReference type="GO" id="GO:0004930">
    <property type="term" value="F:G protein-coupled receptor activity"/>
    <property type="evidence" value="ECO:0007669"/>
    <property type="project" value="UniProtKB-KW"/>
</dbReference>
<keyword evidence="6" id="KW-0472">Membrane</keyword>
<evidence type="ECO:0000256" key="1">
    <source>
        <dbReference type="ARBA" id="ARBA00004651"/>
    </source>
</evidence>
<sequence length="150" mass="16723">MVPKGLNEQSKGLFKPCIGQGRPERNGRVMNASPVSENQVNITKNLFYLFVTFLMCFGPAVVSEAFSANVIVLSYTRAIIAFNSCLNPAIYGIKHPLFRQVMYNILFRKWSEIPEPAFKWMNSEVPCPAGSRSKDLDAISITVSEKSTVV</sequence>
<feature type="transmembrane region" description="Helical" evidence="6">
    <location>
        <begin position="46"/>
        <end position="66"/>
    </location>
</feature>
<keyword evidence="3" id="KW-0297">G-protein coupled receptor</keyword>
<dbReference type="EMBL" id="JAIZAY010000012">
    <property type="protein sequence ID" value="KAJ8032230.1"/>
    <property type="molecule type" value="Genomic_DNA"/>
</dbReference>
<keyword evidence="6" id="KW-1133">Transmembrane helix</keyword>
<evidence type="ECO:0000256" key="3">
    <source>
        <dbReference type="ARBA" id="ARBA00023040"/>
    </source>
</evidence>
<dbReference type="OrthoDB" id="10044919at2759"/>
<dbReference type="AlphaFoldDB" id="A0A9Q1BT04"/>
<evidence type="ECO:0000313" key="8">
    <source>
        <dbReference type="Proteomes" id="UP001152320"/>
    </source>
</evidence>
<comment type="subcellular location">
    <subcellularLocation>
        <location evidence="1">Cell membrane</location>
        <topology evidence="1">Multi-pass membrane protein</topology>
    </subcellularLocation>
</comment>
<gene>
    <name evidence="7" type="ORF">HOLleu_25699</name>
</gene>
<evidence type="ECO:0008006" key="9">
    <source>
        <dbReference type="Google" id="ProtNLM"/>
    </source>
</evidence>
<accession>A0A9Q1BT04</accession>
<dbReference type="SUPFAM" id="SSF81321">
    <property type="entry name" value="Family A G protein-coupled receptor-like"/>
    <property type="match status" value="1"/>
</dbReference>
<evidence type="ECO:0000313" key="7">
    <source>
        <dbReference type="EMBL" id="KAJ8032230.1"/>
    </source>
</evidence>
<evidence type="ECO:0000256" key="6">
    <source>
        <dbReference type="SAM" id="Phobius"/>
    </source>
</evidence>
<dbReference type="GO" id="GO:0005886">
    <property type="term" value="C:plasma membrane"/>
    <property type="evidence" value="ECO:0007669"/>
    <property type="project" value="UniProtKB-SubCell"/>
</dbReference>
<dbReference type="PANTHER" id="PTHR24228">
    <property type="entry name" value="B2 BRADYKININ RECEPTOR/ANGIOTENSIN II RECEPTOR"/>
    <property type="match status" value="1"/>
</dbReference>
<dbReference type="Proteomes" id="UP001152320">
    <property type="component" value="Chromosome 12"/>
</dbReference>
<keyword evidence="5" id="KW-0807">Transducer</keyword>
<dbReference type="Gene3D" id="1.20.1070.10">
    <property type="entry name" value="Rhodopsin 7-helix transmembrane proteins"/>
    <property type="match status" value="1"/>
</dbReference>
<evidence type="ECO:0000256" key="2">
    <source>
        <dbReference type="ARBA" id="ARBA00022475"/>
    </source>
</evidence>
<keyword evidence="8" id="KW-1185">Reference proteome</keyword>
<protein>
    <recommendedName>
        <fullName evidence="9">G-protein coupled receptors family 1 profile domain-containing protein</fullName>
    </recommendedName>
</protein>
<reference evidence="7" key="1">
    <citation type="submission" date="2021-10" db="EMBL/GenBank/DDBJ databases">
        <title>Tropical sea cucumber genome reveals ecological adaptation and Cuvierian tubules defense mechanism.</title>
        <authorList>
            <person name="Chen T."/>
        </authorList>
    </citation>
    <scope>NUCLEOTIDE SEQUENCE</scope>
    <source>
        <strain evidence="7">Nanhai2018</strain>
        <tissue evidence="7">Muscle</tissue>
    </source>
</reference>
<keyword evidence="4" id="KW-0675">Receptor</keyword>
<name>A0A9Q1BT04_HOLLE</name>
<evidence type="ECO:0000256" key="4">
    <source>
        <dbReference type="ARBA" id="ARBA00023170"/>
    </source>
</evidence>
<keyword evidence="2" id="KW-1003">Cell membrane</keyword>
<organism evidence="7 8">
    <name type="scientific">Holothuria leucospilota</name>
    <name type="common">Black long sea cucumber</name>
    <name type="synonym">Mertensiothuria leucospilota</name>
    <dbReference type="NCBI Taxonomy" id="206669"/>
    <lineage>
        <taxon>Eukaryota</taxon>
        <taxon>Metazoa</taxon>
        <taxon>Echinodermata</taxon>
        <taxon>Eleutherozoa</taxon>
        <taxon>Echinozoa</taxon>
        <taxon>Holothuroidea</taxon>
        <taxon>Aspidochirotacea</taxon>
        <taxon>Aspidochirotida</taxon>
        <taxon>Holothuriidae</taxon>
        <taxon>Holothuria</taxon>
    </lineage>
</organism>
<evidence type="ECO:0000256" key="5">
    <source>
        <dbReference type="ARBA" id="ARBA00023224"/>
    </source>
</evidence>
<keyword evidence="6" id="KW-0812">Transmembrane</keyword>
<comment type="caution">
    <text evidence="7">The sequence shown here is derived from an EMBL/GenBank/DDBJ whole genome shotgun (WGS) entry which is preliminary data.</text>
</comment>
<proteinExistence type="predicted"/>
<dbReference type="PANTHER" id="PTHR24228:SF72">
    <property type="entry name" value="G-PROTEIN COUPLED RECEPTORS FAMILY 1 PROFILE DOMAIN-CONTAINING PROTEIN"/>
    <property type="match status" value="1"/>
</dbReference>